<dbReference type="EMBL" id="JACCCC010000001">
    <property type="protein sequence ID" value="NYE47154.1"/>
    <property type="molecule type" value="Genomic_DNA"/>
</dbReference>
<keyword evidence="2" id="KW-1185">Reference proteome</keyword>
<dbReference type="Proteomes" id="UP000589036">
    <property type="component" value="Unassembled WGS sequence"/>
</dbReference>
<accession>A0A852TYU5</accession>
<name>A0A852TYU5_9ACTN</name>
<evidence type="ECO:0000313" key="1">
    <source>
        <dbReference type="EMBL" id="NYE47154.1"/>
    </source>
</evidence>
<gene>
    <name evidence="1" type="ORF">HDA32_002274</name>
</gene>
<proteinExistence type="predicted"/>
<dbReference type="AlphaFoldDB" id="A0A852TYU5"/>
<protein>
    <submittedName>
        <fullName evidence="1">Uncharacterized protein</fullName>
    </submittedName>
</protein>
<organism evidence="1 2">
    <name type="scientific">Spinactinospora alkalitolerans</name>
    <dbReference type="NCBI Taxonomy" id="687207"/>
    <lineage>
        <taxon>Bacteria</taxon>
        <taxon>Bacillati</taxon>
        <taxon>Actinomycetota</taxon>
        <taxon>Actinomycetes</taxon>
        <taxon>Streptosporangiales</taxon>
        <taxon>Nocardiopsidaceae</taxon>
        <taxon>Spinactinospora</taxon>
    </lineage>
</organism>
<sequence>MGIRTATLLAAVVTAAVFRKRLARLATRLGHGTTVRMVTPAGTE</sequence>
<reference evidence="1 2" key="1">
    <citation type="submission" date="2020-07" db="EMBL/GenBank/DDBJ databases">
        <title>Sequencing the genomes of 1000 actinobacteria strains.</title>
        <authorList>
            <person name="Klenk H.-P."/>
        </authorList>
    </citation>
    <scope>NUCLEOTIDE SEQUENCE [LARGE SCALE GENOMIC DNA]</scope>
    <source>
        <strain evidence="1 2">CXB654</strain>
    </source>
</reference>
<evidence type="ECO:0000313" key="2">
    <source>
        <dbReference type="Proteomes" id="UP000589036"/>
    </source>
</evidence>
<comment type="caution">
    <text evidence="1">The sequence shown here is derived from an EMBL/GenBank/DDBJ whole genome shotgun (WGS) entry which is preliminary data.</text>
</comment>